<organism evidence="3 4">
    <name type="scientific">Sinomonas flava</name>
    <dbReference type="NCBI Taxonomy" id="496857"/>
    <lineage>
        <taxon>Bacteria</taxon>
        <taxon>Bacillati</taxon>
        <taxon>Actinomycetota</taxon>
        <taxon>Actinomycetes</taxon>
        <taxon>Micrococcales</taxon>
        <taxon>Micrococcaceae</taxon>
        <taxon>Sinomonas</taxon>
    </lineage>
</organism>
<protein>
    <submittedName>
        <fullName evidence="3">Aldolase</fullName>
    </submittedName>
</protein>
<dbReference type="InterPro" id="IPR054574">
    <property type="entry name" value="Cgl0159_dom"/>
</dbReference>
<dbReference type="EMBL" id="BAAAQW010000010">
    <property type="protein sequence ID" value="GAA2202551.1"/>
    <property type="molecule type" value="Genomic_DNA"/>
</dbReference>
<name>A0ABN3C0S9_9MICC</name>
<reference evidence="3 4" key="1">
    <citation type="journal article" date="2019" name="Int. J. Syst. Evol. Microbiol.">
        <title>The Global Catalogue of Microorganisms (GCM) 10K type strain sequencing project: providing services to taxonomists for standard genome sequencing and annotation.</title>
        <authorList>
            <consortium name="The Broad Institute Genomics Platform"/>
            <consortium name="The Broad Institute Genome Sequencing Center for Infectious Disease"/>
            <person name="Wu L."/>
            <person name="Ma J."/>
        </authorList>
    </citation>
    <scope>NUCLEOTIDE SEQUENCE [LARGE SCALE GENOMIC DNA]</scope>
    <source>
        <strain evidence="3 4">JCM 16034</strain>
    </source>
</reference>
<feature type="compositionally biased region" description="Polar residues" evidence="1">
    <location>
        <begin position="1"/>
        <end position="10"/>
    </location>
</feature>
<evidence type="ECO:0000259" key="2">
    <source>
        <dbReference type="Pfam" id="PF22649"/>
    </source>
</evidence>
<sequence length="329" mass="33923">MTAASATDAGSPSAALANPHDDDPRRYEHLTKIRLEDPQAVARAAASRRRHPGAVLGKQNFIVAADHPARGALSAQGQPEAMADRRELLDRLQTALANPAVDGVLASPDIMDDLLLLGALEGKLVFGSMNRGGLAGFVNELDDRFTGHTAEALAALGADGGKMLTRIALGDPATASILENTAKAVDSLAAHGLIAMVEPFLSSWVDGKVKNDLSTEAVVKSVAIASGLGSTSAYTWMKLPVVQDMERVMAATTMPTVLLGGDPAGHQDEVFASWGRALALPGVQGLTVGRTLLYPADGDVAGAVAAAASLLRAEEITPAAAAKPMEASK</sequence>
<evidence type="ECO:0000313" key="4">
    <source>
        <dbReference type="Proteomes" id="UP001500432"/>
    </source>
</evidence>
<proteinExistence type="predicted"/>
<gene>
    <name evidence="3" type="ORF">GCM10009849_31450</name>
</gene>
<dbReference type="InterPro" id="IPR013785">
    <property type="entry name" value="Aldolase_TIM"/>
</dbReference>
<dbReference type="Proteomes" id="UP001500432">
    <property type="component" value="Unassembled WGS sequence"/>
</dbReference>
<evidence type="ECO:0000313" key="3">
    <source>
        <dbReference type="EMBL" id="GAA2202551.1"/>
    </source>
</evidence>
<dbReference type="Pfam" id="PF22649">
    <property type="entry name" value="Cgl0159"/>
    <property type="match status" value="1"/>
</dbReference>
<dbReference type="Gene3D" id="3.20.20.70">
    <property type="entry name" value="Aldolase class I"/>
    <property type="match status" value="1"/>
</dbReference>
<dbReference type="SUPFAM" id="SSF51569">
    <property type="entry name" value="Aldolase"/>
    <property type="match status" value="1"/>
</dbReference>
<feature type="domain" description="Cgl0159-like" evidence="2">
    <location>
        <begin position="61"/>
        <end position="308"/>
    </location>
</feature>
<accession>A0ABN3C0S9</accession>
<feature type="region of interest" description="Disordered" evidence="1">
    <location>
        <begin position="1"/>
        <end position="25"/>
    </location>
</feature>
<keyword evidence="4" id="KW-1185">Reference proteome</keyword>
<comment type="caution">
    <text evidence="3">The sequence shown here is derived from an EMBL/GenBank/DDBJ whole genome shotgun (WGS) entry which is preliminary data.</text>
</comment>
<dbReference type="RefSeq" id="WP_344300721.1">
    <property type="nucleotide sequence ID" value="NZ_BAAAQW010000010.1"/>
</dbReference>
<evidence type="ECO:0000256" key="1">
    <source>
        <dbReference type="SAM" id="MobiDB-lite"/>
    </source>
</evidence>